<keyword evidence="3" id="KW-1185">Reference proteome</keyword>
<keyword evidence="1" id="KW-0812">Transmembrane</keyword>
<gene>
    <name evidence="2" type="ORF">B0W44_09540</name>
</gene>
<evidence type="ECO:0008006" key="4">
    <source>
        <dbReference type="Google" id="ProtNLM"/>
    </source>
</evidence>
<protein>
    <recommendedName>
        <fullName evidence="4">DUF3311 domain-containing protein</fullName>
    </recommendedName>
</protein>
<name>A0A1U9K7K2_9BACL</name>
<dbReference type="AlphaFoldDB" id="A0A1U9K7K2"/>
<evidence type="ECO:0000313" key="3">
    <source>
        <dbReference type="Proteomes" id="UP000188603"/>
    </source>
</evidence>
<evidence type="ECO:0000256" key="1">
    <source>
        <dbReference type="SAM" id="Phobius"/>
    </source>
</evidence>
<dbReference type="KEGG" id="ntr:B0W44_09540"/>
<feature type="transmembrane region" description="Helical" evidence="1">
    <location>
        <begin position="42"/>
        <end position="64"/>
    </location>
</feature>
<dbReference type="STRING" id="1471761.B0W44_09540"/>
<accession>A0A1U9K7K2</accession>
<keyword evidence="1" id="KW-1133">Transmembrane helix</keyword>
<evidence type="ECO:0000313" key="2">
    <source>
        <dbReference type="EMBL" id="AQS55976.1"/>
    </source>
</evidence>
<keyword evidence="1" id="KW-0472">Membrane</keyword>
<organism evidence="2 3">
    <name type="scientific">Novibacillus thermophilus</name>
    <dbReference type="NCBI Taxonomy" id="1471761"/>
    <lineage>
        <taxon>Bacteria</taxon>
        <taxon>Bacillati</taxon>
        <taxon>Bacillota</taxon>
        <taxon>Bacilli</taxon>
        <taxon>Bacillales</taxon>
        <taxon>Thermoactinomycetaceae</taxon>
        <taxon>Novibacillus</taxon>
    </lineage>
</organism>
<reference evidence="2 3" key="1">
    <citation type="journal article" date="2015" name="Int. J. Syst. Evol. Microbiol.">
        <title>Novibacillus thermophilus gen. nov., sp. nov., a Gram-staining-negative and moderately thermophilic member of the family Thermoactinomycetaceae.</title>
        <authorList>
            <person name="Yang G."/>
            <person name="Chen J."/>
            <person name="Zhou S."/>
        </authorList>
    </citation>
    <scope>NUCLEOTIDE SEQUENCE [LARGE SCALE GENOMIC DNA]</scope>
    <source>
        <strain evidence="2 3">SG-1</strain>
    </source>
</reference>
<dbReference type="Proteomes" id="UP000188603">
    <property type="component" value="Chromosome"/>
</dbReference>
<sequence>MNKPIKEPIKNVKIWMVLGLIFLLSVPWYFPQGSYQPLIFGIPYWALFIIAVSIALSAFLTYVLKYEWHMEEEASHVKEDE</sequence>
<dbReference type="RefSeq" id="WP_077719840.1">
    <property type="nucleotide sequence ID" value="NZ_CP019699.1"/>
</dbReference>
<dbReference type="EMBL" id="CP019699">
    <property type="protein sequence ID" value="AQS55976.1"/>
    <property type="molecule type" value="Genomic_DNA"/>
</dbReference>
<proteinExistence type="predicted"/>
<dbReference type="OrthoDB" id="2112928at2"/>
<feature type="transmembrane region" description="Helical" evidence="1">
    <location>
        <begin position="12"/>
        <end position="30"/>
    </location>
</feature>